<evidence type="ECO:0000313" key="2">
    <source>
        <dbReference type="Proteomes" id="UP001497516"/>
    </source>
</evidence>
<proteinExistence type="predicted"/>
<protein>
    <submittedName>
        <fullName evidence="1">Uncharacterized protein</fullName>
    </submittedName>
</protein>
<organism evidence="1 2">
    <name type="scientific">Linum trigynum</name>
    <dbReference type="NCBI Taxonomy" id="586398"/>
    <lineage>
        <taxon>Eukaryota</taxon>
        <taxon>Viridiplantae</taxon>
        <taxon>Streptophyta</taxon>
        <taxon>Embryophyta</taxon>
        <taxon>Tracheophyta</taxon>
        <taxon>Spermatophyta</taxon>
        <taxon>Magnoliopsida</taxon>
        <taxon>eudicotyledons</taxon>
        <taxon>Gunneridae</taxon>
        <taxon>Pentapetalae</taxon>
        <taxon>rosids</taxon>
        <taxon>fabids</taxon>
        <taxon>Malpighiales</taxon>
        <taxon>Linaceae</taxon>
        <taxon>Linum</taxon>
    </lineage>
</organism>
<keyword evidence="2" id="KW-1185">Reference proteome</keyword>
<dbReference type="EMBL" id="OZ034818">
    <property type="protein sequence ID" value="CAL1388145.1"/>
    <property type="molecule type" value="Genomic_DNA"/>
</dbReference>
<reference evidence="1 2" key="1">
    <citation type="submission" date="2024-04" db="EMBL/GenBank/DDBJ databases">
        <authorList>
            <person name="Fracassetti M."/>
        </authorList>
    </citation>
    <scope>NUCLEOTIDE SEQUENCE [LARGE SCALE GENOMIC DNA]</scope>
</reference>
<dbReference type="Proteomes" id="UP001497516">
    <property type="component" value="Chromosome 5"/>
</dbReference>
<name>A0AAV2ERX2_9ROSI</name>
<dbReference type="AlphaFoldDB" id="A0AAV2ERX2"/>
<accession>A0AAV2ERX2</accession>
<evidence type="ECO:0000313" key="1">
    <source>
        <dbReference type="EMBL" id="CAL1388145.1"/>
    </source>
</evidence>
<gene>
    <name evidence="1" type="ORF">LTRI10_LOCUS29087</name>
</gene>
<sequence length="93" mass="9567">MINQLEHTQLSRSASDLLHHDCASALQVLHVDHRHGEGTRGFAAGGAVLGSGLRRQPDELGHGGDAGVDEALHAALCLVNNPAASSLSAALSK</sequence>